<feature type="region of interest" description="Disordered" evidence="1">
    <location>
        <begin position="91"/>
        <end position="117"/>
    </location>
</feature>
<evidence type="ECO:0000256" key="1">
    <source>
        <dbReference type="SAM" id="MobiDB-lite"/>
    </source>
</evidence>
<evidence type="ECO:0000313" key="3">
    <source>
        <dbReference type="Ensembl" id="ENSFCTP00005048545.1"/>
    </source>
</evidence>
<sequence>MLRPMATVFLLLMGVLLPYQGEFWPFNKKKFMKVSQRTSGTFHYSRGWWRWHHRPARRHQLGLETEVGGGGGYHPKMGTCSRGWKLDVSAEGCQSPTSPPCGPRGQRKWSSDQHPALSPLSPLVQPATPQQPALIPPSPLLSTMTVPSLPHLSLPPFLPTAPCQSVIWEYMLPQHWGREAQERRGRGRGTSPPSSPAPLSAAGVGVEGVAPGGDHLPASLHGPRGPWQGTRNPPSLSHTVRGLVTQELSSQMNGAECSHHSECVSDCCLMDLNNRGALCAPKARVARLCLPQTKGSINIICPCQWGLKCISKDPTCSRRCHLI</sequence>
<evidence type="ECO:0008006" key="5">
    <source>
        <dbReference type="Google" id="ProtNLM"/>
    </source>
</evidence>
<feature type="compositionally biased region" description="Low complexity" evidence="1">
    <location>
        <begin position="189"/>
        <end position="213"/>
    </location>
</feature>
<name>A0ABI7ZN54_FELCA</name>
<dbReference type="Gene3D" id="2.10.80.10">
    <property type="entry name" value="Lipase, subunit A"/>
    <property type="match status" value="1"/>
</dbReference>
<keyword evidence="2" id="KW-0732">Signal</keyword>
<reference evidence="3" key="3">
    <citation type="submission" date="2025-09" db="UniProtKB">
        <authorList>
            <consortium name="Ensembl"/>
        </authorList>
    </citation>
    <scope>IDENTIFICATION</scope>
    <source>
        <strain evidence="3">breed Abyssinian</strain>
    </source>
</reference>
<protein>
    <recommendedName>
        <fullName evidence="5">Colipase like 2</fullName>
    </recommendedName>
</protein>
<feature type="signal peptide" evidence="2">
    <location>
        <begin position="1"/>
        <end position="21"/>
    </location>
</feature>
<feature type="region of interest" description="Disordered" evidence="1">
    <location>
        <begin position="180"/>
        <end position="238"/>
    </location>
</feature>
<reference evidence="3" key="2">
    <citation type="submission" date="2025-08" db="UniProtKB">
        <authorList>
            <consortium name="Ensembl"/>
        </authorList>
    </citation>
    <scope>IDENTIFICATION</scope>
    <source>
        <strain evidence="3">breed Abyssinian</strain>
    </source>
</reference>
<dbReference type="Ensembl" id="ENSFCTT00005067531.1">
    <property type="protein sequence ID" value="ENSFCTP00005048545.1"/>
    <property type="gene ID" value="ENSFCTG00005023650.1"/>
</dbReference>
<evidence type="ECO:0000256" key="2">
    <source>
        <dbReference type="SAM" id="SignalP"/>
    </source>
</evidence>
<feature type="compositionally biased region" description="Polar residues" evidence="1">
    <location>
        <begin position="229"/>
        <end position="238"/>
    </location>
</feature>
<reference evidence="3 4" key="1">
    <citation type="submission" date="2021-02" db="EMBL/GenBank/DDBJ databases">
        <title>Safari Cat Assemblies.</title>
        <authorList>
            <person name="Bredemeyer K.R."/>
            <person name="Murphy W.J."/>
        </authorList>
    </citation>
    <scope>NUCLEOTIDE SEQUENCE [LARGE SCALE GENOMIC DNA]</scope>
</reference>
<proteinExistence type="predicted"/>
<feature type="chain" id="PRO_5045744761" description="Colipase like 2" evidence="2">
    <location>
        <begin position="22"/>
        <end position="323"/>
    </location>
</feature>
<organism evidence="3 4">
    <name type="scientific">Felis catus</name>
    <name type="common">Cat</name>
    <name type="synonym">Felis silvestris catus</name>
    <dbReference type="NCBI Taxonomy" id="9685"/>
    <lineage>
        <taxon>Eukaryota</taxon>
        <taxon>Metazoa</taxon>
        <taxon>Chordata</taxon>
        <taxon>Craniata</taxon>
        <taxon>Vertebrata</taxon>
        <taxon>Euteleostomi</taxon>
        <taxon>Mammalia</taxon>
        <taxon>Eutheria</taxon>
        <taxon>Laurasiatheria</taxon>
        <taxon>Carnivora</taxon>
        <taxon>Feliformia</taxon>
        <taxon>Felidae</taxon>
        <taxon>Felinae</taxon>
        <taxon>Felis</taxon>
    </lineage>
</organism>
<keyword evidence="4" id="KW-1185">Reference proteome</keyword>
<evidence type="ECO:0000313" key="4">
    <source>
        <dbReference type="Proteomes" id="UP000823872"/>
    </source>
</evidence>
<dbReference type="Proteomes" id="UP000823872">
    <property type="component" value="Chromosome B2"/>
</dbReference>
<dbReference type="GeneTree" id="ENSGT00390000011494"/>
<accession>A0ABI7ZN54</accession>
<dbReference type="PROSITE" id="PS51342">
    <property type="entry name" value="COLIPASE_2"/>
    <property type="match status" value="1"/>
</dbReference>
<dbReference type="InterPro" id="IPR001981">
    <property type="entry name" value="Colipase"/>
</dbReference>